<dbReference type="InterPro" id="IPR007492">
    <property type="entry name" value="LytTR_DNA-bd_dom"/>
</dbReference>
<evidence type="ECO:0000313" key="3">
    <source>
        <dbReference type="Proteomes" id="UP000321830"/>
    </source>
</evidence>
<dbReference type="SMART" id="SM00850">
    <property type="entry name" value="LytTR"/>
    <property type="match status" value="1"/>
</dbReference>
<proteinExistence type="predicted"/>
<feature type="domain" description="HTH LytTR-type" evidence="1">
    <location>
        <begin position="44"/>
        <end position="151"/>
    </location>
</feature>
<dbReference type="GO" id="GO:0003677">
    <property type="term" value="F:DNA binding"/>
    <property type="evidence" value="ECO:0007669"/>
    <property type="project" value="InterPro"/>
</dbReference>
<dbReference type="EMBL" id="BJWF01000001">
    <property type="protein sequence ID" value="GEL90715.1"/>
    <property type="molecule type" value="Genomic_DNA"/>
</dbReference>
<gene>
    <name evidence="2" type="ORF">EVI01_00520</name>
</gene>
<organism evidence="2 3">
    <name type="scientific">Enterococcus villorum</name>
    <dbReference type="NCBI Taxonomy" id="112904"/>
    <lineage>
        <taxon>Bacteria</taxon>
        <taxon>Bacillati</taxon>
        <taxon>Bacillota</taxon>
        <taxon>Bacilli</taxon>
        <taxon>Lactobacillales</taxon>
        <taxon>Enterococcaceae</taxon>
        <taxon>Enterococcus</taxon>
    </lineage>
</organism>
<comment type="caution">
    <text evidence="2">The sequence shown here is derived from an EMBL/GenBank/DDBJ whole genome shotgun (WGS) entry which is preliminary data.</text>
</comment>
<dbReference type="GO" id="GO:0000156">
    <property type="term" value="F:phosphorelay response regulator activity"/>
    <property type="evidence" value="ECO:0007669"/>
    <property type="project" value="InterPro"/>
</dbReference>
<dbReference type="Proteomes" id="UP000321830">
    <property type="component" value="Unassembled WGS sequence"/>
</dbReference>
<protein>
    <recommendedName>
        <fullName evidence="1">HTH LytTR-type domain-containing protein</fullName>
    </recommendedName>
</protein>
<evidence type="ECO:0000259" key="1">
    <source>
        <dbReference type="PROSITE" id="PS50930"/>
    </source>
</evidence>
<dbReference type="RefSeq" id="WP_010750955.1">
    <property type="nucleotide sequence ID" value="NZ_BJWF01000001.1"/>
</dbReference>
<dbReference type="PANTHER" id="PTHR37299">
    <property type="entry name" value="TRANSCRIPTIONAL REGULATOR-RELATED"/>
    <property type="match status" value="1"/>
</dbReference>
<dbReference type="AlphaFoldDB" id="A0A511IYE8"/>
<accession>A0A511IYE8</accession>
<dbReference type="PROSITE" id="PS50930">
    <property type="entry name" value="HTH_LYTTR"/>
    <property type="match status" value="1"/>
</dbReference>
<name>A0A511IYE8_9ENTE</name>
<dbReference type="Gene3D" id="2.40.50.1020">
    <property type="entry name" value="LytTr DNA-binding domain"/>
    <property type="match status" value="1"/>
</dbReference>
<dbReference type="PANTHER" id="PTHR37299:SF1">
    <property type="entry name" value="STAGE 0 SPORULATION PROTEIN A HOMOLOG"/>
    <property type="match status" value="1"/>
</dbReference>
<dbReference type="InterPro" id="IPR046947">
    <property type="entry name" value="LytR-like"/>
</dbReference>
<sequence>MNIFFKKNNQINEIFITVEKNNRDNEVEQLLSYLNDFEQSASVLIVEKENQIYKFPFMEILWIEVIGDYTSIYTNTTNTIQLRVRKTLQSIESELPTNKFIRTSRNTLVNIKKIKKVESSFSGTMSATLLNNQTIHISRKYWKNIKKRILDND</sequence>
<reference evidence="2 3" key="1">
    <citation type="submission" date="2019-07" db="EMBL/GenBank/DDBJ databases">
        <title>Whole genome shotgun sequence of Enterococcus villorum NBRC 100699.</title>
        <authorList>
            <person name="Hosoyama A."/>
            <person name="Uohara A."/>
            <person name="Ohji S."/>
            <person name="Ichikawa N."/>
        </authorList>
    </citation>
    <scope>NUCLEOTIDE SEQUENCE [LARGE SCALE GENOMIC DNA]</scope>
    <source>
        <strain evidence="2 3">NBRC 100699</strain>
    </source>
</reference>
<dbReference type="Pfam" id="PF04397">
    <property type="entry name" value="LytTR"/>
    <property type="match status" value="1"/>
</dbReference>
<evidence type="ECO:0000313" key="2">
    <source>
        <dbReference type="EMBL" id="GEL90715.1"/>
    </source>
</evidence>